<dbReference type="Gene3D" id="2.120.10.10">
    <property type="match status" value="1"/>
</dbReference>
<feature type="transmembrane region" description="Helical" evidence="2">
    <location>
        <begin position="37"/>
        <end position="58"/>
    </location>
</feature>
<organism evidence="3 4">
    <name type="scientific">Fodinicola feengrottensis</name>
    <dbReference type="NCBI Taxonomy" id="435914"/>
    <lineage>
        <taxon>Bacteria</taxon>
        <taxon>Bacillati</taxon>
        <taxon>Actinomycetota</taxon>
        <taxon>Actinomycetes</taxon>
        <taxon>Mycobacteriales</taxon>
        <taxon>Fodinicola</taxon>
    </lineage>
</organism>
<feature type="compositionally biased region" description="Low complexity" evidence="1">
    <location>
        <begin position="86"/>
        <end position="99"/>
    </location>
</feature>
<gene>
    <name evidence="3" type="ORF">GCM10009765_68150</name>
</gene>
<evidence type="ECO:0000313" key="4">
    <source>
        <dbReference type="Proteomes" id="UP001500618"/>
    </source>
</evidence>
<dbReference type="CDD" id="cd15482">
    <property type="entry name" value="Sialidase_non-viral"/>
    <property type="match status" value="1"/>
</dbReference>
<dbReference type="SUPFAM" id="SSF110296">
    <property type="entry name" value="Oligoxyloglucan reducing end-specific cellobiohydrolase"/>
    <property type="match status" value="1"/>
</dbReference>
<dbReference type="Proteomes" id="UP001500618">
    <property type="component" value="Unassembled WGS sequence"/>
</dbReference>
<keyword evidence="2" id="KW-0812">Transmembrane</keyword>
<dbReference type="RefSeq" id="WP_163571850.1">
    <property type="nucleotide sequence ID" value="NZ_BAAANY010000032.1"/>
</dbReference>
<accession>A0ABN2IPH1</accession>
<feature type="region of interest" description="Disordered" evidence="1">
    <location>
        <begin position="1"/>
        <end position="20"/>
    </location>
</feature>
<comment type="caution">
    <text evidence="3">The sequence shown here is derived from an EMBL/GenBank/DDBJ whole genome shotgun (WGS) entry which is preliminary data.</text>
</comment>
<keyword evidence="2" id="KW-1133">Transmembrane helix</keyword>
<evidence type="ECO:0000256" key="2">
    <source>
        <dbReference type="SAM" id="Phobius"/>
    </source>
</evidence>
<name>A0ABN2IPH1_9ACTN</name>
<sequence length="440" mass="44998">MTDPLDRIFAQPEPLAPPQGHFGAIAARAKRRKMRRAGVVSAVLVLVVGVGTAGGAVLHQRGEQPPTIAADGSQSPPPQVYKDAPDAASSNPTPANPASGIPKGALPLPTHFQPFSVSTIVATTYVMGNSTGCGRSKCTSVVRSTDNRQSWRTLPGPKAATPGQFDTAETSPVDDVREVRFATQMHGWAYGGGLYSTHDGGASWHQQSVGGTVLDLAIKNSTAYALVGQCGGTSCDTVTLMSTDIHSDGWKAVSGVKPGAGSGQLSFGQGGVAIIGSQVYVFQDARWRAAAAAPCSVRPRSVTASAGSGRIFALCPAGDSGAGSSSFTTVYSDDQGQSWHGSGTPVRLSNAAQTTFTAASSRTVLIGDSDSSIGTPNLQVSRDAGNTFATVSSLPKKTGGWRYVGATSASSLVALPATPDGSLYVSVDTASDWDSLPLSG</sequence>
<evidence type="ECO:0000313" key="3">
    <source>
        <dbReference type="EMBL" id="GAA1709044.1"/>
    </source>
</evidence>
<keyword evidence="4" id="KW-1185">Reference proteome</keyword>
<evidence type="ECO:0000256" key="1">
    <source>
        <dbReference type="SAM" id="MobiDB-lite"/>
    </source>
</evidence>
<reference evidence="3 4" key="1">
    <citation type="journal article" date="2019" name="Int. J. Syst. Evol. Microbiol.">
        <title>The Global Catalogue of Microorganisms (GCM) 10K type strain sequencing project: providing services to taxonomists for standard genome sequencing and annotation.</title>
        <authorList>
            <consortium name="The Broad Institute Genomics Platform"/>
            <consortium name="The Broad Institute Genome Sequencing Center for Infectious Disease"/>
            <person name="Wu L."/>
            <person name="Ma J."/>
        </authorList>
    </citation>
    <scope>NUCLEOTIDE SEQUENCE [LARGE SCALE GENOMIC DNA]</scope>
    <source>
        <strain evidence="3 4">JCM 14718</strain>
    </source>
</reference>
<keyword evidence="2" id="KW-0472">Membrane</keyword>
<dbReference type="EMBL" id="BAAANY010000032">
    <property type="protein sequence ID" value="GAA1709044.1"/>
    <property type="molecule type" value="Genomic_DNA"/>
</dbReference>
<feature type="region of interest" description="Disordered" evidence="1">
    <location>
        <begin position="65"/>
        <end position="105"/>
    </location>
</feature>
<evidence type="ECO:0008006" key="5">
    <source>
        <dbReference type="Google" id="ProtNLM"/>
    </source>
</evidence>
<protein>
    <recommendedName>
        <fullName evidence="5">Photosynthesis system II assembly factor Ycf48/Hcf136-like domain-containing protein</fullName>
    </recommendedName>
</protein>
<proteinExistence type="predicted"/>
<feature type="region of interest" description="Disordered" evidence="1">
    <location>
        <begin position="147"/>
        <end position="171"/>
    </location>
</feature>